<evidence type="ECO:0000313" key="13">
    <source>
        <dbReference type="EMBL" id="KAF2569825.1"/>
    </source>
</evidence>
<organism evidence="13 14">
    <name type="scientific">Brassica cretica</name>
    <name type="common">Mustard</name>
    <dbReference type="NCBI Taxonomy" id="69181"/>
    <lineage>
        <taxon>Eukaryota</taxon>
        <taxon>Viridiplantae</taxon>
        <taxon>Streptophyta</taxon>
        <taxon>Embryophyta</taxon>
        <taxon>Tracheophyta</taxon>
        <taxon>Spermatophyta</taxon>
        <taxon>Magnoliopsida</taxon>
        <taxon>eudicotyledons</taxon>
        <taxon>Gunneridae</taxon>
        <taxon>Pentapetalae</taxon>
        <taxon>rosids</taxon>
        <taxon>malvids</taxon>
        <taxon>Brassicales</taxon>
        <taxon>Brassicaceae</taxon>
        <taxon>Brassiceae</taxon>
        <taxon>Brassica</taxon>
    </lineage>
</organism>
<keyword evidence="3" id="KW-0433">Leucine-rich repeat</keyword>
<comment type="caution">
    <text evidence="13">The sequence shown here is derived from an EMBL/GenBank/DDBJ whole genome shotgun (WGS) entry which is preliminary data.</text>
</comment>
<dbReference type="FunFam" id="3.80.10.10:FF:000383">
    <property type="entry name" value="Leucine-rich repeat receptor protein kinase EMS1"/>
    <property type="match status" value="1"/>
</dbReference>
<reference evidence="13" key="1">
    <citation type="submission" date="2019-12" db="EMBL/GenBank/DDBJ databases">
        <title>Genome sequencing and annotation of Brassica cretica.</title>
        <authorList>
            <person name="Studholme D.J."/>
            <person name="Sarris P.F."/>
        </authorList>
    </citation>
    <scope>NUCLEOTIDE SEQUENCE</scope>
    <source>
        <strain evidence="13">PFS-001/15</strain>
        <tissue evidence="13">Leaf</tissue>
    </source>
</reference>
<evidence type="ECO:0000313" key="14">
    <source>
        <dbReference type="Proteomes" id="UP000712281"/>
    </source>
</evidence>
<evidence type="ECO:0000259" key="12">
    <source>
        <dbReference type="Pfam" id="PF08263"/>
    </source>
</evidence>
<proteinExistence type="inferred from homology"/>
<dbReference type="Pfam" id="PF08263">
    <property type="entry name" value="LRRNT_2"/>
    <property type="match status" value="1"/>
</dbReference>
<dbReference type="InterPro" id="IPR001611">
    <property type="entry name" value="Leu-rich_rpt"/>
</dbReference>
<keyword evidence="4" id="KW-0812">Transmembrane</keyword>
<evidence type="ECO:0000256" key="4">
    <source>
        <dbReference type="ARBA" id="ARBA00022692"/>
    </source>
</evidence>
<dbReference type="SUPFAM" id="SSF52058">
    <property type="entry name" value="L domain-like"/>
    <property type="match status" value="1"/>
</dbReference>
<evidence type="ECO:0000256" key="7">
    <source>
        <dbReference type="ARBA" id="ARBA00022989"/>
    </source>
</evidence>
<evidence type="ECO:0000256" key="11">
    <source>
        <dbReference type="SAM" id="SignalP"/>
    </source>
</evidence>
<dbReference type="GO" id="GO:0016020">
    <property type="term" value="C:membrane"/>
    <property type="evidence" value="ECO:0007669"/>
    <property type="project" value="UniProtKB-SubCell"/>
</dbReference>
<protein>
    <recommendedName>
        <fullName evidence="12">Leucine-rich repeat-containing N-terminal plant-type domain-containing protein</fullName>
    </recommendedName>
</protein>
<evidence type="ECO:0000256" key="3">
    <source>
        <dbReference type="ARBA" id="ARBA00022614"/>
    </source>
</evidence>
<feature type="domain" description="Leucine-rich repeat-containing N-terminal plant-type" evidence="12">
    <location>
        <begin position="24"/>
        <end position="62"/>
    </location>
</feature>
<dbReference type="InterPro" id="IPR013210">
    <property type="entry name" value="LRR_N_plant-typ"/>
</dbReference>
<evidence type="ECO:0000256" key="2">
    <source>
        <dbReference type="ARBA" id="ARBA00009592"/>
    </source>
</evidence>
<evidence type="ECO:0000256" key="5">
    <source>
        <dbReference type="ARBA" id="ARBA00022729"/>
    </source>
</evidence>
<dbReference type="PANTHER" id="PTHR48053">
    <property type="entry name" value="LEUCINE RICH REPEAT FAMILY PROTEIN, EXPRESSED"/>
    <property type="match status" value="1"/>
</dbReference>
<name>A0A8S9IKB2_BRACR</name>
<comment type="subcellular location">
    <subcellularLocation>
        <location evidence="1">Membrane</location>
        <topology evidence="1">Single-pass type I membrane protein</topology>
    </subcellularLocation>
</comment>
<keyword evidence="7" id="KW-1133">Transmembrane helix</keyword>
<feature type="signal peptide" evidence="11">
    <location>
        <begin position="1"/>
        <end position="20"/>
    </location>
</feature>
<keyword evidence="9" id="KW-0675">Receptor</keyword>
<keyword evidence="8" id="KW-0472">Membrane</keyword>
<dbReference type="Gene3D" id="3.80.10.10">
    <property type="entry name" value="Ribonuclease Inhibitor"/>
    <property type="match status" value="3"/>
</dbReference>
<dbReference type="AlphaFoldDB" id="A0A8S9IKB2"/>
<gene>
    <name evidence="13" type="ORF">F2Q68_00024450</name>
</gene>
<evidence type="ECO:0000256" key="6">
    <source>
        <dbReference type="ARBA" id="ARBA00022737"/>
    </source>
</evidence>
<dbReference type="Pfam" id="PF00560">
    <property type="entry name" value="LRR_1"/>
    <property type="match status" value="5"/>
</dbReference>
<dbReference type="Proteomes" id="UP000712281">
    <property type="component" value="Unassembled WGS sequence"/>
</dbReference>
<sequence>MRNIRLFLFIALIMLLEAYGLTVETDRKALQDFKSQVSGDKQVVLSSWNNSVHVCNWKGVTCGVRHKRVTRLDLGGLQLGGVISQYIGNLSFLISLDLSNNTFGGTIPHEVGNLLRLDYLDMSYNSLVGAIPISLFNCSRLLELYLNSNPLGGGVPVRRRSFLLITKDITRVFILYKRGELGNKLKGRLPASLGNLTSLMRVSFRDNSLEGEIPGDIGRLNQVVELMLAVNKFSGVFPSEIYNLSSLELLTIRDNHLSGFLRPDSDKLLPNLRFLNMGGNYFKGAIPASLANISNLRILSLNANNLTGSIPSSFGKLQSLQLLSLFKNSLGSHSSGDLEFLGALTNCTQLKTLYVFGNRLGGHLPTTIANLSTNLRDLDLGTNFIFGSIPCPERCYSPLTLILIDRLKAFRSSFSAAESDLKSGKCSYVVEPGLLRFWDARNVKRSDMYSIIDEACWAVDLVSLSGQVTWGSPSNPNSARSKNLISSPLFVRPP</sequence>
<evidence type="ECO:0000256" key="8">
    <source>
        <dbReference type="ARBA" id="ARBA00023136"/>
    </source>
</evidence>
<dbReference type="InterPro" id="IPR032675">
    <property type="entry name" value="LRR_dom_sf"/>
</dbReference>
<dbReference type="InterPro" id="IPR051716">
    <property type="entry name" value="Plant_RL_S/T_kinase"/>
</dbReference>
<dbReference type="PANTHER" id="PTHR48053:SF126">
    <property type="entry name" value="MDIS1-INTERACTING RECEPTOR LIKE KINASE 2-LIKE ISOFORM X1"/>
    <property type="match status" value="1"/>
</dbReference>
<dbReference type="EMBL" id="QGKW02001911">
    <property type="protein sequence ID" value="KAF2569825.1"/>
    <property type="molecule type" value="Genomic_DNA"/>
</dbReference>
<evidence type="ECO:0000256" key="9">
    <source>
        <dbReference type="ARBA" id="ARBA00023170"/>
    </source>
</evidence>
<dbReference type="FunFam" id="3.80.10.10:FF:000275">
    <property type="entry name" value="Leucine-rich repeat receptor-like protein kinase"/>
    <property type="match status" value="1"/>
</dbReference>
<comment type="similarity">
    <text evidence="2">Belongs to the RLP family.</text>
</comment>
<keyword evidence="5 11" id="KW-0732">Signal</keyword>
<keyword evidence="6" id="KW-0677">Repeat</keyword>
<evidence type="ECO:0000256" key="10">
    <source>
        <dbReference type="ARBA" id="ARBA00023180"/>
    </source>
</evidence>
<accession>A0A8S9IKB2</accession>
<feature type="chain" id="PRO_5035778869" description="Leucine-rich repeat-containing N-terminal plant-type domain-containing protein" evidence="11">
    <location>
        <begin position="21"/>
        <end position="494"/>
    </location>
</feature>
<keyword evidence="10" id="KW-0325">Glycoprotein</keyword>
<evidence type="ECO:0000256" key="1">
    <source>
        <dbReference type="ARBA" id="ARBA00004479"/>
    </source>
</evidence>